<evidence type="ECO:0000313" key="3">
    <source>
        <dbReference type="WBParaSite" id="ECPE_0001239901-mRNA-1"/>
    </source>
</evidence>
<keyword evidence="2" id="KW-1185">Reference proteome</keyword>
<evidence type="ECO:0000313" key="2">
    <source>
        <dbReference type="Proteomes" id="UP000272942"/>
    </source>
</evidence>
<proteinExistence type="predicted"/>
<evidence type="ECO:0000313" key="1">
    <source>
        <dbReference type="EMBL" id="VDP89635.1"/>
    </source>
</evidence>
<reference evidence="1 2" key="2">
    <citation type="submission" date="2018-11" db="EMBL/GenBank/DDBJ databases">
        <authorList>
            <consortium name="Pathogen Informatics"/>
        </authorList>
    </citation>
    <scope>NUCLEOTIDE SEQUENCE [LARGE SCALE GENOMIC DNA]</scope>
    <source>
        <strain evidence="1 2">Egypt</strain>
    </source>
</reference>
<organism evidence="3">
    <name type="scientific">Echinostoma caproni</name>
    <dbReference type="NCBI Taxonomy" id="27848"/>
    <lineage>
        <taxon>Eukaryota</taxon>
        <taxon>Metazoa</taxon>
        <taxon>Spiralia</taxon>
        <taxon>Lophotrochozoa</taxon>
        <taxon>Platyhelminthes</taxon>
        <taxon>Trematoda</taxon>
        <taxon>Digenea</taxon>
        <taxon>Plagiorchiida</taxon>
        <taxon>Echinostomata</taxon>
        <taxon>Echinostomatoidea</taxon>
        <taxon>Echinostomatidae</taxon>
        <taxon>Echinostoma</taxon>
    </lineage>
</organism>
<reference evidence="3" key="1">
    <citation type="submission" date="2016-06" db="UniProtKB">
        <authorList>
            <consortium name="WormBaseParasite"/>
        </authorList>
    </citation>
    <scope>IDENTIFICATION</scope>
</reference>
<dbReference type="AlphaFoldDB" id="A0A183AZH8"/>
<dbReference type="EMBL" id="UZAN01052702">
    <property type="protein sequence ID" value="VDP89635.1"/>
    <property type="molecule type" value="Genomic_DNA"/>
</dbReference>
<gene>
    <name evidence="1" type="ORF">ECPE_LOCUS12363</name>
</gene>
<protein>
    <submittedName>
        <fullName evidence="1 3">Uncharacterized protein</fullName>
    </submittedName>
</protein>
<dbReference type="WBParaSite" id="ECPE_0001239901-mRNA-1">
    <property type="protein sequence ID" value="ECPE_0001239901-mRNA-1"/>
    <property type="gene ID" value="ECPE_0001239901"/>
</dbReference>
<dbReference type="Proteomes" id="UP000272942">
    <property type="component" value="Unassembled WGS sequence"/>
</dbReference>
<accession>A0A183AZH8</accession>
<sequence>MLVSGSDALIHKASPECGIANLRRVMELPTIEQLNLQASPSEIEEWVERFELWCSIRKRGTQNQSALFNTAGRRDLYPLLRNLAFPETPAKLPYESLKSLLAHRSCVLRNAFKTAAILPPGIVSSWRYDGVLPVQWKTSTKMVYRMTSEVSERRAHPAIQAEFTSVGVEVFLSGVVDPEPSTDPSLSSPPTSAVSNFATAHFLTDPP</sequence>
<name>A0A183AZH8_9TREM</name>